<dbReference type="CDD" id="cd02966">
    <property type="entry name" value="TlpA_like_family"/>
    <property type="match status" value="1"/>
</dbReference>
<dbReference type="RefSeq" id="WP_253803789.1">
    <property type="nucleotide sequence ID" value="NZ_BAAAUB010000004.1"/>
</dbReference>
<feature type="signal peptide" evidence="6">
    <location>
        <begin position="1"/>
        <end position="31"/>
    </location>
</feature>
<dbReference type="PANTHER" id="PTHR42852:SF6">
    <property type="entry name" value="THIOL:DISULFIDE INTERCHANGE PROTEIN DSBE"/>
    <property type="match status" value="1"/>
</dbReference>
<feature type="chain" id="PRO_5046702776" evidence="6">
    <location>
        <begin position="32"/>
        <end position="198"/>
    </location>
</feature>
<dbReference type="SUPFAM" id="SSF52833">
    <property type="entry name" value="Thioredoxin-like"/>
    <property type="match status" value="1"/>
</dbReference>
<protein>
    <submittedName>
        <fullName evidence="8">Peroxiredoxin</fullName>
    </submittedName>
</protein>
<keyword evidence="6" id="KW-0732">Signal</keyword>
<dbReference type="InterPro" id="IPR036249">
    <property type="entry name" value="Thioredoxin-like_sf"/>
</dbReference>
<evidence type="ECO:0000313" key="9">
    <source>
        <dbReference type="Proteomes" id="UP001206483"/>
    </source>
</evidence>
<keyword evidence="5" id="KW-0676">Redox-active center</keyword>
<sequence>MPLAPPDVRARPARWAAAAAAALALAGCSAAAPGSTASRNAAPLARTFPIAERRAAPDLTGHDLDGAALRLADQRGHVVVVNIWGSWCGPCRAEASGLQRVHADTEASGVRFLGIDTRDPDPGPARTFVRDHGLSYPSLFDPKGALVRTLPPDVVNAQALPATLVLDRQGRIAAGVMAPLTPEELHALLDPVLAEEPA</sequence>
<dbReference type="InterPro" id="IPR017937">
    <property type="entry name" value="Thioredoxin_CS"/>
</dbReference>
<evidence type="ECO:0000256" key="3">
    <source>
        <dbReference type="ARBA" id="ARBA00022968"/>
    </source>
</evidence>
<keyword evidence="9" id="KW-1185">Reference proteome</keyword>
<dbReference type="InterPro" id="IPR050553">
    <property type="entry name" value="Thioredoxin_ResA/DsbE_sf"/>
</dbReference>
<evidence type="ECO:0000256" key="6">
    <source>
        <dbReference type="SAM" id="SignalP"/>
    </source>
</evidence>
<dbReference type="Gene3D" id="3.40.30.10">
    <property type="entry name" value="Glutaredoxin"/>
    <property type="match status" value="1"/>
</dbReference>
<evidence type="ECO:0000256" key="4">
    <source>
        <dbReference type="ARBA" id="ARBA00023157"/>
    </source>
</evidence>
<evidence type="ECO:0000256" key="1">
    <source>
        <dbReference type="ARBA" id="ARBA00004196"/>
    </source>
</evidence>
<dbReference type="InterPro" id="IPR013766">
    <property type="entry name" value="Thioredoxin_domain"/>
</dbReference>
<dbReference type="Proteomes" id="UP001206483">
    <property type="component" value="Unassembled WGS sequence"/>
</dbReference>
<proteinExistence type="predicted"/>
<gene>
    <name evidence="8" type="ORF">FHR36_006906</name>
</gene>
<dbReference type="EMBL" id="JAMZDX010000007">
    <property type="protein sequence ID" value="MCP2313707.1"/>
    <property type="molecule type" value="Genomic_DNA"/>
</dbReference>
<evidence type="ECO:0000259" key="7">
    <source>
        <dbReference type="PROSITE" id="PS51352"/>
    </source>
</evidence>
<comment type="subcellular location">
    <subcellularLocation>
        <location evidence="1">Cell envelope</location>
    </subcellularLocation>
</comment>
<keyword evidence="3" id="KW-0735">Signal-anchor</keyword>
<keyword evidence="3" id="KW-0812">Transmembrane</keyword>
<name>A0ABT1J8E3_9ACTN</name>
<dbReference type="InterPro" id="IPR000866">
    <property type="entry name" value="AhpC/TSA"/>
</dbReference>
<feature type="domain" description="Thioredoxin" evidence="7">
    <location>
        <begin position="50"/>
        <end position="194"/>
    </location>
</feature>
<evidence type="ECO:0000256" key="2">
    <source>
        <dbReference type="ARBA" id="ARBA00022748"/>
    </source>
</evidence>
<reference evidence="8 9" key="1">
    <citation type="submission" date="2022-06" db="EMBL/GenBank/DDBJ databases">
        <title>Sequencing the genomes of 1000 actinobacteria strains.</title>
        <authorList>
            <person name="Klenk H.-P."/>
        </authorList>
    </citation>
    <scope>NUCLEOTIDE SEQUENCE [LARGE SCALE GENOMIC DNA]</scope>
    <source>
        <strain evidence="8 9">DSM 41656</strain>
    </source>
</reference>
<keyword evidence="2" id="KW-0201">Cytochrome c-type biogenesis</keyword>
<evidence type="ECO:0000313" key="8">
    <source>
        <dbReference type="EMBL" id="MCP2313707.1"/>
    </source>
</evidence>
<accession>A0ABT1J8E3</accession>
<dbReference type="PROSITE" id="PS51352">
    <property type="entry name" value="THIOREDOXIN_2"/>
    <property type="match status" value="1"/>
</dbReference>
<dbReference type="PANTHER" id="PTHR42852">
    <property type="entry name" value="THIOL:DISULFIDE INTERCHANGE PROTEIN DSBE"/>
    <property type="match status" value="1"/>
</dbReference>
<comment type="caution">
    <text evidence="8">The sequence shown here is derived from an EMBL/GenBank/DDBJ whole genome shotgun (WGS) entry which is preliminary data.</text>
</comment>
<dbReference type="Pfam" id="PF00578">
    <property type="entry name" value="AhpC-TSA"/>
    <property type="match status" value="1"/>
</dbReference>
<evidence type="ECO:0000256" key="5">
    <source>
        <dbReference type="ARBA" id="ARBA00023284"/>
    </source>
</evidence>
<dbReference type="PROSITE" id="PS00194">
    <property type="entry name" value="THIOREDOXIN_1"/>
    <property type="match status" value="1"/>
</dbReference>
<organism evidence="8 9">
    <name type="scientific">Kitasatospora paracochleata</name>
    <dbReference type="NCBI Taxonomy" id="58354"/>
    <lineage>
        <taxon>Bacteria</taxon>
        <taxon>Bacillati</taxon>
        <taxon>Actinomycetota</taxon>
        <taxon>Actinomycetes</taxon>
        <taxon>Kitasatosporales</taxon>
        <taxon>Streptomycetaceae</taxon>
        <taxon>Kitasatospora</taxon>
    </lineage>
</organism>
<keyword evidence="4" id="KW-1015">Disulfide bond</keyword>